<protein>
    <recommendedName>
        <fullName evidence="1">CxC5 like cysteine cluster associated with KDZ domain-containing protein</fullName>
    </recommendedName>
</protein>
<dbReference type="AlphaFoldDB" id="A0A9P5TEH4"/>
<keyword evidence="3" id="KW-1185">Reference proteome</keyword>
<comment type="caution">
    <text evidence="2">The sequence shown here is derived from an EMBL/GenBank/DDBJ whole genome shotgun (WGS) entry which is preliminary data.</text>
</comment>
<dbReference type="Pfam" id="PF18718">
    <property type="entry name" value="CxC5"/>
    <property type="match status" value="1"/>
</dbReference>
<reference evidence="2" key="1">
    <citation type="submission" date="2020-11" db="EMBL/GenBank/DDBJ databases">
        <authorList>
            <consortium name="DOE Joint Genome Institute"/>
            <person name="Ahrendt S."/>
            <person name="Riley R."/>
            <person name="Andreopoulos W."/>
            <person name="LaButti K."/>
            <person name="Pangilinan J."/>
            <person name="Ruiz-duenas F.J."/>
            <person name="Barrasa J.M."/>
            <person name="Sanchez-Garcia M."/>
            <person name="Camarero S."/>
            <person name="Miyauchi S."/>
            <person name="Serrano A."/>
            <person name="Linde D."/>
            <person name="Babiker R."/>
            <person name="Drula E."/>
            <person name="Ayuso-Fernandez I."/>
            <person name="Pacheco R."/>
            <person name="Padilla G."/>
            <person name="Ferreira P."/>
            <person name="Barriuso J."/>
            <person name="Kellner H."/>
            <person name="Castanera R."/>
            <person name="Alfaro M."/>
            <person name="Ramirez L."/>
            <person name="Pisabarro A.G."/>
            <person name="Kuo A."/>
            <person name="Tritt A."/>
            <person name="Lipzen A."/>
            <person name="He G."/>
            <person name="Yan M."/>
            <person name="Ng V."/>
            <person name="Cullen D."/>
            <person name="Martin F."/>
            <person name="Rosso M.-N."/>
            <person name="Henrissat B."/>
            <person name="Hibbett D."/>
            <person name="Martinez A.T."/>
            <person name="Grigoriev I.V."/>
        </authorList>
    </citation>
    <scope>NUCLEOTIDE SEQUENCE</scope>
    <source>
        <strain evidence="2">AH 44721</strain>
    </source>
</reference>
<evidence type="ECO:0000259" key="1">
    <source>
        <dbReference type="Pfam" id="PF18718"/>
    </source>
</evidence>
<dbReference type="EMBL" id="JADNYJ010000438">
    <property type="protein sequence ID" value="KAF8869478.1"/>
    <property type="molecule type" value="Genomic_DNA"/>
</dbReference>
<accession>A0A9P5TEH4</accession>
<evidence type="ECO:0000313" key="3">
    <source>
        <dbReference type="Proteomes" id="UP000724874"/>
    </source>
</evidence>
<sequence>MSKTQDFPNIPFSMFAQFVDNNFSSRVSLATVLTVLFSMTENPDLLNLHARQKRTEFEGEQGRVSNGWIRAFARALMHHIADDTWTLFQSQNCPTTETDQVDHLSYILDDFATTLKLTPQYNNRNELCAKVQPVSYNAIQAAAVICPRTTYCCNGDCHPRSLRQTTSIRDIPLISLIKGNTVYHNVPVLTGRCTACQTIYHVDHEHTPAIHQKQYLNSARYLKAGHTLYTDCEFAHTILSGVYNFHASAAAYTQFWNDSTSNHSNSIKITRHQVWQLFVQESIRAVATAHGEDVKMPNNLNIKGVAKEAFVQLGNNGVLDMGIQHECNECCQPYKAPIADLIHNDDPASVAGLDENNSVIPALTGDDAADSAQHTAEERQKAQQAHTQRTHDDDMNVDYGPVKMVVVDGIVMGPTVRLAQISKDLCS</sequence>
<feature type="domain" description="CxC5 like cysteine cluster associated with KDZ" evidence="1">
    <location>
        <begin position="141"/>
        <end position="259"/>
    </location>
</feature>
<name>A0A9P5TEH4_GYMJU</name>
<evidence type="ECO:0000313" key="2">
    <source>
        <dbReference type="EMBL" id="KAF8869478.1"/>
    </source>
</evidence>
<dbReference type="InterPro" id="IPR041539">
    <property type="entry name" value="CxC5"/>
</dbReference>
<proteinExistence type="predicted"/>
<dbReference type="Proteomes" id="UP000724874">
    <property type="component" value="Unassembled WGS sequence"/>
</dbReference>
<organism evidence="2 3">
    <name type="scientific">Gymnopilus junonius</name>
    <name type="common">Spectacular rustgill mushroom</name>
    <name type="synonym">Gymnopilus spectabilis subsp. junonius</name>
    <dbReference type="NCBI Taxonomy" id="109634"/>
    <lineage>
        <taxon>Eukaryota</taxon>
        <taxon>Fungi</taxon>
        <taxon>Dikarya</taxon>
        <taxon>Basidiomycota</taxon>
        <taxon>Agaricomycotina</taxon>
        <taxon>Agaricomycetes</taxon>
        <taxon>Agaricomycetidae</taxon>
        <taxon>Agaricales</taxon>
        <taxon>Agaricineae</taxon>
        <taxon>Hymenogastraceae</taxon>
        <taxon>Gymnopilus</taxon>
    </lineage>
</organism>
<gene>
    <name evidence="2" type="ORF">CPB84DRAFT_1856304</name>
</gene>
<dbReference type="OrthoDB" id="2527272at2759"/>